<reference evidence="9" key="1">
    <citation type="journal article" date="2022" name="Arch. Microbiol.">
        <title>Microbulbifer okhotskensis sp. nov., isolated from a deep bottom sediment of the Okhotsk Sea.</title>
        <authorList>
            <person name="Romanenko L."/>
            <person name="Kurilenko V."/>
            <person name="Otstavnykh N."/>
            <person name="Velansky P."/>
            <person name="Isaeva M."/>
            <person name="Mikhailov V."/>
        </authorList>
    </citation>
    <scope>NUCLEOTIDE SEQUENCE</scope>
    <source>
        <strain evidence="9">OS29</strain>
    </source>
</reference>
<name>A0A9X2ELP4_9GAMM</name>
<dbReference type="SUPFAM" id="SSF51735">
    <property type="entry name" value="NAD(P)-binding Rossmann-fold domains"/>
    <property type="match status" value="1"/>
</dbReference>
<dbReference type="PROSITE" id="PS00061">
    <property type="entry name" value="ADH_SHORT"/>
    <property type="match status" value="1"/>
</dbReference>
<dbReference type="Pfam" id="PF13561">
    <property type="entry name" value="adh_short_C2"/>
    <property type="match status" value="1"/>
</dbReference>
<evidence type="ECO:0000256" key="2">
    <source>
        <dbReference type="ARBA" id="ARBA00006484"/>
    </source>
</evidence>
<dbReference type="InterPro" id="IPR020904">
    <property type="entry name" value="Sc_DH/Rdtase_CS"/>
</dbReference>
<comment type="similarity">
    <text evidence="2">Belongs to the short-chain dehydrogenases/reductases (SDR) family.</text>
</comment>
<dbReference type="RefSeq" id="WP_252466096.1">
    <property type="nucleotide sequence ID" value="NZ_JALBWM010000030.1"/>
</dbReference>
<dbReference type="NCBIfam" id="TIGR04316">
    <property type="entry name" value="dhbA_paeA"/>
    <property type="match status" value="1"/>
</dbReference>
<keyword evidence="4" id="KW-0520">NAD</keyword>
<dbReference type="NCBIfam" id="NF006074">
    <property type="entry name" value="PRK08220.1"/>
    <property type="match status" value="1"/>
</dbReference>
<dbReference type="EC" id="1.3.1.28" evidence="6 8"/>
<evidence type="ECO:0000313" key="9">
    <source>
        <dbReference type="EMBL" id="MCO1334534.1"/>
    </source>
</evidence>
<evidence type="ECO:0000256" key="4">
    <source>
        <dbReference type="ARBA" id="ARBA00023027"/>
    </source>
</evidence>
<dbReference type="InterPro" id="IPR002347">
    <property type="entry name" value="SDR_fam"/>
</dbReference>
<comment type="catalytic activity">
    <reaction evidence="5">
        <text>(2S,3S)-2,3-dihydroxy-2,3-dihydrobenzoate + NAD(+) = 2,3-dihydroxybenzoate + NADH + H(+)</text>
        <dbReference type="Rhea" id="RHEA:23824"/>
        <dbReference type="ChEBI" id="CHEBI:15378"/>
        <dbReference type="ChEBI" id="CHEBI:36654"/>
        <dbReference type="ChEBI" id="CHEBI:57540"/>
        <dbReference type="ChEBI" id="CHEBI:57945"/>
        <dbReference type="ChEBI" id="CHEBI:58764"/>
        <dbReference type="EC" id="1.3.1.28"/>
    </reaction>
</comment>
<evidence type="ECO:0000256" key="7">
    <source>
        <dbReference type="ARBA" id="ARBA00067530"/>
    </source>
</evidence>
<evidence type="ECO:0000256" key="5">
    <source>
        <dbReference type="ARBA" id="ARBA00052874"/>
    </source>
</evidence>
<dbReference type="InterPro" id="IPR036291">
    <property type="entry name" value="NAD(P)-bd_dom_sf"/>
</dbReference>
<organism evidence="9 10">
    <name type="scientific">Microbulbifer okhotskensis</name>
    <dbReference type="NCBI Taxonomy" id="2926617"/>
    <lineage>
        <taxon>Bacteria</taxon>
        <taxon>Pseudomonadati</taxon>
        <taxon>Pseudomonadota</taxon>
        <taxon>Gammaproteobacteria</taxon>
        <taxon>Cellvibrionales</taxon>
        <taxon>Microbulbiferaceae</taxon>
        <taxon>Microbulbifer</taxon>
    </lineage>
</organism>
<dbReference type="PANTHER" id="PTHR24321">
    <property type="entry name" value="DEHYDROGENASES, SHORT CHAIN"/>
    <property type="match status" value="1"/>
</dbReference>
<protein>
    <recommendedName>
        <fullName evidence="7 8">2,3-dihydro-2,3-dihydroxybenzoate dehydrogenase</fullName>
        <ecNumber evidence="6 8">1.3.1.28</ecNumber>
    </recommendedName>
</protein>
<evidence type="ECO:0000313" key="10">
    <source>
        <dbReference type="Proteomes" id="UP001139028"/>
    </source>
</evidence>
<evidence type="ECO:0000256" key="6">
    <source>
        <dbReference type="ARBA" id="ARBA00066334"/>
    </source>
</evidence>
<proteinExistence type="inferred from homology"/>
<evidence type="ECO:0000256" key="1">
    <source>
        <dbReference type="ARBA" id="ARBA00004924"/>
    </source>
</evidence>
<comment type="pathway">
    <text evidence="1">Siderophore biosynthesis.</text>
</comment>
<dbReference type="InterPro" id="IPR003560">
    <property type="entry name" value="DHB_DH"/>
</dbReference>
<dbReference type="PRINTS" id="PR00080">
    <property type="entry name" value="SDRFAMILY"/>
</dbReference>
<keyword evidence="3 9" id="KW-0560">Oxidoreductase</keyword>
<dbReference type="GO" id="GO:0008667">
    <property type="term" value="F:2,3-dihydro-2,3-dihydroxybenzoate dehydrogenase activity"/>
    <property type="evidence" value="ECO:0007669"/>
    <property type="project" value="UniProtKB-UniRule"/>
</dbReference>
<dbReference type="Gene3D" id="3.40.50.720">
    <property type="entry name" value="NAD(P)-binding Rossmann-like Domain"/>
    <property type="match status" value="1"/>
</dbReference>
<dbReference type="PRINTS" id="PR01397">
    <property type="entry name" value="DHBDHDRGNASE"/>
</dbReference>
<keyword evidence="10" id="KW-1185">Reference proteome</keyword>
<evidence type="ECO:0000256" key="8">
    <source>
        <dbReference type="NCBIfam" id="TIGR04316"/>
    </source>
</evidence>
<comment type="caution">
    <text evidence="9">The sequence shown here is derived from an EMBL/GenBank/DDBJ whole genome shotgun (WGS) entry which is preliminary data.</text>
</comment>
<dbReference type="Proteomes" id="UP001139028">
    <property type="component" value="Unassembled WGS sequence"/>
</dbReference>
<gene>
    <name evidence="9" type="primary">dhbA</name>
    <name evidence="9" type="ORF">MO867_09300</name>
</gene>
<evidence type="ECO:0000256" key="3">
    <source>
        <dbReference type="ARBA" id="ARBA00023002"/>
    </source>
</evidence>
<dbReference type="EMBL" id="JALBWM010000030">
    <property type="protein sequence ID" value="MCO1334534.1"/>
    <property type="molecule type" value="Genomic_DNA"/>
</dbReference>
<dbReference type="AlphaFoldDB" id="A0A9X2ELP4"/>
<dbReference type="PANTHER" id="PTHR24321:SF13">
    <property type="entry name" value="2,3-DIHYDRO-2,3-DIHYDROXYBENZOATE DEHYDROGENASE"/>
    <property type="match status" value="1"/>
</dbReference>
<dbReference type="FunFam" id="3.40.50.720:FF:000160">
    <property type="entry name" value="2,3-dihydro-2,3-dihydroxybenzoate dehydrogenase"/>
    <property type="match status" value="1"/>
</dbReference>
<dbReference type="GO" id="GO:0019290">
    <property type="term" value="P:siderophore biosynthetic process"/>
    <property type="evidence" value="ECO:0007669"/>
    <property type="project" value="InterPro"/>
</dbReference>
<sequence>MSFLRKRVWITGAGRGIGACTADLFQRYNASVIGLDIDFPNEEYNYQTVTLDITNSDQIAQVCQNLLNDNQGPDILVNAAGILRLGSMSELTLADWQACLSVNATGPFNLLKELLPYFKSRRRGAIVNVASNAAHVPRMGMTAYCASKAALVGLSNCVALEMAEFGVRCNLVSPGSTDTQMLRELWGENGGKGTTIAGSPDQFKLGIPLNKIASTDDVANTILFLASDMAAHVTMQDIVVDGGATLGS</sequence>
<accession>A0A9X2ELP4</accession>